<feature type="region of interest" description="Disordered" evidence="1">
    <location>
        <begin position="1"/>
        <end position="65"/>
    </location>
</feature>
<reference evidence="2 3" key="1">
    <citation type="submission" date="2014-11" db="EMBL/GenBank/DDBJ databases">
        <authorList>
            <person name="Zhu J."/>
            <person name="Qi W."/>
            <person name="Song R."/>
        </authorList>
    </citation>
    <scope>NUCLEOTIDE SEQUENCE [LARGE SCALE GENOMIC DNA]</scope>
</reference>
<feature type="compositionally biased region" description="Basic and acidic residues" evidence="1">
    <location>
        <begin position="52"/>
        <end position="61"/>
    </location>
</feature>
<organism evidence="2 3">
    <name type="scientific">Vitrella brassicaformis (strain CCMP3155)</name>
    <dbReference type="NCBI Taxonomy" id="1169540"/>
    <lineage>
        <taxon>Eukaryota</taxon>
        <taxon>Sar</taxon>
        <taxon>Alveolata</taxon>
        <taxon>Colpodellida</taxon>
        <taxon>Vitrellaceae</taxon>
        <taxon>Vitrella</taxon>
    </lineage>
</organism>
<feature type="region of interest" description="Disordered" evidence="1">
    <location>
        <begin position="175"/>
        <end position="198"/>
    </location>
</feature>
<dbReference type="InParanoid" id="A0A0G4F1E3"/>
<keyword evidence="3" id="KW-1185">Reference proteome</keyword>
<protein>
    <submittedName>
        <fullName evidence="2">Uncharacterized protein</fullName>
    </submittedName>
</protein>
<gene>
    <name evidence="2" type="ORF">Vbra_14165</name>
</gene>
<dbReference type="VEuPathDB" id="CryptoDB:Vbra_14165"/>
<feature type="compositionally biased region" description="Polar residues" evidence="1">
    <location>
        <begin position="1"/>
        <end position="16"/>
    </location>
</feature>
<dbReference type="EMBL" id="CDMY01000356">
    <property type="protein sequence ID" value="CEM05205.1"/>
    <property type="molecule type" value="Genomic_DNA"/>
</dbReference>
<feature type="compositionally biased region" description="Low complexity" evidence="1">
    <location>
        <begin position="175"/>
        <end position="190"/>
    </location>
</feature>
<proteinExistence type="predicted"/>
<name>A0A0G4F1E3_VITBC</name>
<feature type="compositionally biased region" description="Low complexity" evidence="1">
    <location>
        <begin position="21"/>
        <end position="51"/>
    </location>
</feature>
<evidence type="ECO:0000313" key="2">
    <source>
        <dbReference type="EMBL" id="CEM05205.1"/>
    </source>
</evidence>
<sequence length="289" mass="31016">MTRSNNSQLSSATTECASYESLPSTLSPSSTDTSNWTSSTTVRSTRTASTRAGERSDDDGARTLPSSSEVLCRRAAFLDFWLERAAKLAQKLPVLADRVVRQRIAFEEHSLHLRHASCAPSPVSAALTNLRCRMEHHPQRHQLTVILREYGDFAESVARQEVVVSLLTMLDVVSSAASPGSPPAVSSSPRGKSRGGRAGASAPACLTAISECPCEGSRSARAAWIKGLMHRPDVQRATAFIETAMSLPEASKVSCELACEALFKLSSAVVLHLLAVVLDAHNETREASN</sequence>
<dbReference type="AlphaFoldDB" id="A0A0G4F1E3"/>
<evidence type="ECO:0000256" key="1">
    <source>
        <dbReference type="SAM" id="MobiDB-lite"/>
    </source>
</evidence>
<evidence type="ECO:0000313" key="3">
    <source>
        <dbReference type="Proteomes" id="UP000041254"/>
    </source>
</evidence>
<accession>A0A0G4F1E3</accession>
<dbReference type="Proteomes" id="UP000041254">
    <property type="component" value="Unassembled WGS sequence"/>
</dbReference>